<name>A0AB39YBF3_9ACTN</name>
<dbReference type="AlphaFoldDB" id="A0AB39YBF3"/>
<proteinExistence type="predicted"/>
<protein>
    <recommendedName>
        <fullName evidence="2">DUF948 domain-containing protein</fullName>
    </recommendedName>
</protein>
<evidence type="ECO:0008006" key="2">
    <source>
        <dbReference type="Google" id="ProtNLM"/>
    </source>
</evidence>
<dbReference type="EMBL" id="CP165727">
    <property type="protein sequence ID" value="XDV67006.1"/>
    <property type="molecule type" value="Genomic_DNA"/>
</dbReference>
<evidence type="ECO:0000313" key="1">
    <source>
        <dbReference type="EMBL" id="XDV67006.1"/>
    </source>
</evidence>
<gene>
    <name evidence="1" type="ORF">AB5J51_30815</name>
</gene>
<sequence>MLWPMLAIALGFLGLAVLAVLAVRVFVEVRRLSGQVELASRRIADASGDLERAATDLARAGGAARP</sequence>
<organism evidence="1">
    <name type="scientific">Streptomyces sp. R33</name>
    <dbReference type="NCBI Taxonomy" id="3238629"/>
    <lineage>
        <taxon>Bacteria</taxon>
        <taxon>Bacillati</taxon>
        <taxon>Actinomycetota</taxon>
        <taxon>Actinomycetes</taxon>
        <taxon>Kitasatosporales</taxon>
        <taxon>Streptomycetaceae</taxon>
        <taxon>Streptomyces</taxon>
    </lineage>
</organism>
<accession>A0AB39YBF3</accession>
<reference evidence="1" key="1">
    <citation type="submission" date="2024-08" db="EMBL/GenBank/DDBJ databases">
        <authorList>
            <person name="Yu S.T."/>
        </authorList>
    </citation>
    <scope>NUCLEOTIDE SEQUENCE</scope>
    <source>
        <strain evidence="1">R33</strain>
    </source>
</reference>
<dbReference type="RefSeq" id="WP_053785969.1">
    <property type="nucleotide sequence ID" value="NZ_CP165727.1"/>
</dbReference>